<dbReference type="Pfam" id="PF12930">
    <property type="entry name" value="DUF3836"/>
    <property type="match status" value="1"/>
</dbReference>
<keyword evidence="5" id="KW-1185">Reference proteome</keyword>
<evidence type="ECO:0000313" key="2">
    <source>
        <dbReference type="EMBL" id="KAB5308047.1"/>
    </source>
</evidence>
<dbReference type="Proteomes" id="UP000283310">
    <property type="component" value="Unassembled WGS sequence"/>
</dbReference>
<dbReference type="EMBL" id="WCLE01000071">
    <property type="protein sequence ID" value="KAB5308047.1"/>
    <property type="molecule type" value="Genomic_DNA"/>
</dbReference>
<evidence type="ECO:0000256" key="1">
    <source>
        <dbReference type="SAM" id="SignalP"/>
    </source>
</evidence>
<evidence type="ECO:0000313" key="7">
    <source>
        <dbReference type="Proteomes" id="UP000467334"/>
    </source>
</evidence>
<evidence type="ECO:0000313" key="6">
    <source>
        <dbReference type="Proteomes" id="UP000283310"/>
    </source>
</evidence>
<comment type="caution">
    <text evidence="3">The sequence shown here is derived from an EMBL/GenBank/DDBJ whole genome shotgun (WGS) entry which is preliminary data.</text>
</comment>
<evidence type="ECO:0000313" key="3">
    <source>
        <dbReference type="EMBL" id="KWR54239.1"/>
    </source>
</evidence>
<dbReference type="InterPro" id="IPR024339">
    <property type="entry name" value="DUF3836"/>
</dbReference>
<evidence type="ECO:0000313" key="5">
    <source>
        <dbReference type="Proteomes" id="UP000056419"/>
    </source>
</evidence>
<dbReference type="EMBL" id="LRGC01000009">
    <property type="protein sequence ID" value="KWR54239.1"/>
    <property type="molecule type" value="Genomic_DNA"/>
</dbReference>
<gene>
    <name evidence="3" type="ORF">AA415_02182</name>
    <name evidence="4" type="ORF">DWY65_04910</name>
    <name evidence="2" type="ORF">F9958_17405</name>
</gene>
<feature type="signal peptide" evidence="1">
    <location>
        <begin position="1"/>
        <end position="27"/>
    </location>
</feature>
<dbReference type="RefSeq" id="WP_005655710.1">
    <property type="nucleotide sequence ID" value="NZ_DAWEKG010000014.1"/>
</dbReference>
<protein>
    <submittedName>
        <fullName evidence="2">DUF3836 domain-containing protein</fullName>
    </submittedName>
</protein>
<dbReference type="EMBL" id="QRTW01000006">
    <property type="protein sequence ID" value="RGR15483.1"/>
    <property type="molecule type" value="Genomic_DNA"/>
</dbReference>
<sequence length="151" mass="18066" precursor="true">MKTTNLFKAVAFVAMIIVSIMNSEVKAQDRFITNEEVQNDLIVAKTIFRQSGTYLYNHMRYEFTYDDENRLTNKTASKWDSVKEKWMPYFRMSYQYADNEITLSYARWNEKHQSYDKDVRKSVYEMNAENMPVAYKSNRIYHTVNLLTMAE</sequence>
<proteinExistence type="predicted"/>
<reference evidence="3" key="2">
    <citation type="submission" date="2016-01" db="EMBL/GenBank/DDBJ databases">
        <authorList>
            <person name="McClelland M."/>
            <person name="Jain A."/>
            <person name="Saraogi P."/>
            <person name="Mendelson R."/>
            <person name="Westerman R."/>
            <person name="SanMiguel P."/>
            <person name="Csonka L."/>
        </authorList>
    </citation>
    <scope>NUCLEOTIDE SEQUENCE</scope>
    <source>
        <strain evidence="3">CL09T03C01</strain>
    </source>
</reference>
<dbReference type="Proteomes" id="UP000056419">
    <property type="component" value="Unassembled WGS sequence"/>
</dbReference>
<feature type="chain" id="PRO_5036004344" evidence="1">
    <location>
        <begin position="28"/>
        <end position="151"/>
    </location>
</feature>
<reference evidence="4 6" key="3">
    <citation type="submission" date="2018-08" db="EMBL/GenBank/DDBJ databases">
        <title>A genome reference for cultivated species of the human gut microbiota.</title>
        <authorList>
            <person name="Zou Y."/>
            <person name="Xue W."/>
            <person name="Luo G."/>
        </authorList>
    </citation>
    <scope>NUCLEOTIDE SEQUENCE [LARGE SCALE GENOMIC DNA]</scope>
    <source>
        <strain evidence="4 6">AF26-20BH</strain>
    </source>
</reference>
<accession>A0A120A1W4</accession>
<dbReference type="Proteomes" id="UP000467334">
    <property type="component" value="Unassembled WGS sequence"/>
</dbReference>
<dbReference type="AlphaFoldDB" id="A0A120A1W4"/>
<dbReference type="PATRIC" id="fig|46506.5.peg.2335"/>
<reference evidence="3 5" key="1">
    <citation type="journal article" date="2016" name="BMC Genomics">
        <title>Type VI secretion systems of human gut Bacteroidales segregate into three genetic architectures, two of which are contained on mobile genetic elements.</title>
        <authorList>
            <person name="Coyne M.J."/>
            <person name="Roelofs K.G."/>
            <person name="Comstock L.E."/>
        </authorList>
    </citation>
    <scope>NUCLEOTIDE SEQUENCE [LARGE SCALE GENOMIC DNA]</scope>
    <source>
        <strain evidence="3 5">CL09T03C01</strain>
    </source>
</reference>
<dbReference type="Gene3D" id="2.40.128.720">
    <property type="match status" value="1"/>
</dbReference>
<evidence type="ECO:0000313" key="4">
    <source>
        <dbReference type="EMBL" id="RGR15483.1"/>
    </source>
</evidence>
<dbReference type="GeneID" id="31797637"/>
<name>A0A120A1W4_BACSE</name>
<organism evidence="3 5">
    <name type="scientific">Bacteroides stercoris</name>
    <dbReference type="NCBI Taxonomy" id="46506"/>
    <lineage>
        <taxon>Bacteria</taxon>
        <taxon>Pseudomonadati</taxon>
        <taxon>Bacteroidota</taxon>
        <taxon>Bacteroidia</taxon>
        <taxon>Bacteroidales</taxon>
        <taxon>Bacteroidaceae</taxon>
        <taxon>Bacteroides</taxon>
    </lineage>
</organism>
<keyword evidence="1" id="KW-0732">Signal</keyword>
<reference evidence="2 7" key="4">
    <citation type="journal article" date="2019" name="Nat. Med.">
        <title>A library of human gut bacterial isolates paired with longitudinal multiomics data enables mechanistic microbiome research.</title>
        <authorList>
            <person name="Poyet M."/>
            <person name="Groussin M."/>
            <person name="Gibbons S.M."/>
            <person name="Avila-Pacheco J."/>
            <person name="Jiang X."/>
            <person name="Kearney S.M."/>
            <person name="Perrotta A.R."/>
            <person name="Berdy B."/>
            <person name="Zhao S."/>
            <person name="Lieberman T.D."/>
            <person name="Swanson P.K."/>
            <person name="Smith M."/>
            <person name="Roesemann S."/>
            <person name="Alexander J.E."/>
            <person name="Rich S.A."/>
            <person name="Livny J."/>
            <person name="Vlamakis H."/>
            <person name="Clish C."/>
            <person name="Bullock K."/>
            <person name="Deik A."/>
            <person name="Scott J."/>
            <person name="Pierce K.A."/>
            <person name="Xavier R.J."/>
            <person name="Alm E.J."/>
        </authorList>
    </citation>
    <scope>NUCLEOTIDE SEQUENCE [LARGE SCALE GENOMIC DNA]</scope>
    <source>
        <strain evidence="2 7">BIOML-A6</strain>
    </source>
</reference>